<keyword evidence="1" id="KW-0812">Transmembrane</keyword>
<dbReference type="KEGG" id="halt:IM660_09710"/>
<name>A0A7M1SZN2_9MICO</name>
<gene>
    <name evidence="2" type="ORF">IM660_09710</name>
</gene>
<dbReference type="EMBL" id="CP063169">
    <property type="protein sequence ID" value="QOR72467.1"/>
    <property type="molecule type" value="Genomic_DNA"/>
</dbReference>
<evidence type="ECO:0000313" key="3">
    <source>
        <dbReference type="Proteomes" id="UP000593758"/>
    </source>
</evidence>
<dbReference type="RefSeq" id="WP_193499102.1">
    <property type="nucleotide sequence ID" value="NZ_CP063169.1"/>
</dbReference>
<keyword evidence="3" id="KW-1185">Reference proteome</keyword>
<keyword evidence="1" id="KW-1133">Transmembrane helix</keyword>
<evidence type="ECO:0000256" key="1">
    <source>
        <dbReference type="SAM" id="Phobius"/>
    </source>
</evidence>
<feature type="transmembrane region" description="Helical" evidence="1">
    <location>
        <begin position="6"/>
        <end position="22"/>
    </location>
</feature>
<reference evidence="2 3" key="1">
    <citation type="submission" date="2020-10" db="EMBL/GenBank/DDBJ databases">
        <title>Haloactinobacterium sp. RN3S43, a bacterium isolated from saline soil.</title>
        <authorList>
            <person name="Sun J.-Q."/>
        </authorList>
    </citation>
    <scope>NUCLEOTIDE SEQUENCE [LARGE SCALE GENOMIC DNA]</scope>
    <source>
        <strain evidence="2 3">RN3S43</strain>
    </source>
</reference>
<accession>A0A7M1SZN2</accession>
<evidence type="ECO:0000313" key="2">
    <source>
        <dbReference type="EMBL" id="QOR72467.1"/>
    </source>
</evidence>
<dbReference type="Proteomes" id="UP000593758">
    <property type="component" value="Chromosome"/>
</dbReference>
<protein>
    <submittedName>
        <fullName evidence="2">Uncharacterized protein</fullName>
    </submittedName>
</protein>
<proteinExistence type="predicted"/>
<keyword evidence="1" id="KW-0472">Membrane</keyword>
<dbReference type="AlphaFoldDB" id="A0A7M1SZN2"/>
<sequence length="109" mass="12592">MIWSAVWTTLVLGAFVVLFLIGRRLWRSFKALTAEAGRSAEVMGRLNQLVADLDEQQARHGFGPHLAATEEQREHWRSTRAENVAARAERLRARRRRTLDRWRAIGMPL</sequence>
<organism evidence="2 3">
    <name type="scientific">Ruania alkalisoli</name>
    <dbReference type="NCBI Taxonomy" id="2779775"/>
    <lineage>
        <taxon>Bacteria</taxon>
        <taxon>Bacillati</taxon>
        <taxon>Actinomycetota</taxon>
        <taxon>Actinomycetes</taxon>
        <taxon>Micrococcales</taxon>
        <taxon>Ruaniaceae</taxon>
        <taxon>Ruania</taxon>
    </lineage>
</organism>